<accession>A0ABM7KUK9</accession>
<dbReference type="Proteomes" id="UP000467379">
    <property type="component" value="Chromosome"/>
</dbReference>
<evidence type="ECO:0000256" key="1">
    <source>
        <dbReference type="SAM" id="MobiDB-lite"/>
    </source>
</evidence>
<name>A0ABM7KUK9_9MYCO</name>
<sequence>MAAARGLRGGSITPIALATADTVHINAGNISPATGPRSASSGITKAPKAIPTGCAVWRIPIARPRWCGGNQPDTSRPPAVLQLAAAMPPTNRNAPMAIREWTVVAA</sequence>
<feature type="region of interest" description="Disordered" evidence="1">
    <location>
        <begin position="27"/>
        <end position="47"/>
    </location>
</feature>
<evidence type="ECO:0000313" key="3">
    <source>
        <dbReference type="Proteomes" id="UP000467379"/>
    </source>
</evidence>
<dbReference type="EMBL" id="AP022606">
    <property type="protein sequence ID" value="BBZ14650.1"/>
    <property type="molecule type" value="Genomic_DNA"/>
</dbReference>
<gene>
    <name evidence="2" type="ORF">MBRA_48450</name>
</gene>
<proteinExistence type="predicted"/>
<reference evidence="2 3" key="1">
    <citation type="journal article" date="2019" name="Emerg. Microbes Infect.">
        <title>Comprehensive subspecies identification of 175 nontuberculous mycobacteria species based on 7547 genomic profiles.</title>
        <authorList>
            <person name="Matsumoto Y."/>
            <person name="Kinjo T."/>
            <person name="Motooka D."/>
            <person name="Nabeya D."/>
            <person name="Jung N."/>
            <person name="Uechi K."/>
            <person name="Horii T."/>
            <person name="Iida T."/>
            <person name="Fujita J."/>
            <person name="Nakamura S."/>
        </authorList>
    </citation>
    <scope>NUCLEOTIDE SEQUENCE [LARGE SCALE GENOMIC DNA]</scope>
    <source>
        <strain evidence="2 3">JCM 12687</strain>
    </source>
</reference>
<organism evidence="2 3">
    <name type="scientific">Mycobacterium branderi</name>
    <dbReference type="NCBI Taxonomy" id="43348"/>
    <lineage>
        <taxon>Bacteria</taxon>
        <taxon>Bacillati</taxon>
        <taxon>Actinomycetota</taxon>
        <taxon>Actinomycetes</taxon>
        <taxon>Mycobacteriales</taxon>
        <taxon>Mycobacteriaceae</taxon>
        <taxon>Mycobacterium</taxon>
    </lineage>
</organism>
<keyword evidence="3" id="KW-1185">Reference proteome</keyword>
<feature type="compositionally biased region" description="Polar residues" evidence="1">
    <location>
        <begin position="28"/>
        <end position="43"/>
    </location>
</feature>
<protein>
    <submittedName>
        <fullName evidence="2">Uncharacterized protein</fullName>
    </submittedName>
</protein>
<evidence type="ECO:0000313" key="2">
    <source>
        <dbReference type="EMBL" id="BBZ14650.1"/>
    </source>
</evidence>